<name>A0A1Q2HS29_9BACT</name>
<dbReference type="Pfam" id="PF25601">
    <property type="entry name" value="AAA_lid_14"/>
    <property type="match status" value="1"/>
</dbReference>
<evidence type="ECO:0000259" key="5">
    <source>
        <dbReference type="PROSITE" id="PS50045"/>
    </source>
</evidence>
<dbReference type="Gene3D" id="1.10.8.60">
    <property type="match status" value="1"/>
</dbReference>
<dbReference type="Gene3D" id="1.10.10.60">
    <property type="entry name" value="Homeodomain-like"/>
    <property type="match status" value="1"/>
</dbReference>
<accession>A0A1Q2HS29</accession>
<gene>
    <name evidence="8" type="primary">zraR_5</name>
    <name evidence="8" type="ORF">L21SP3_02060</name>
</gene>
<evidence type="ECO:0000256" key="2">
    <source>
        <dbReference type="ARBA" id="ARBA00022840"/>
    </source>
</evidence>
<dbReference type="InterPro" id="IPR002197">
    <property type="entry name" value="HTH_Fis"/>
</dbReference>
<evidence type="ECO:0000313" key="9">
    <source>
        <dbReference type="Proteomes" id="UP000188273"/>
    </source>
</evidence>
<dbReference type="PROSITE" id="PS50112">
    <property type="entry name" value="PAS"/>
    <property type="match status" value="1"/>
</dbReference>
<dbReference type="PROSITE" id="PS50045">
    <property type="entry name" value="SIGMA54_INTERACT_4"/>
    <property type="match status" value="1"/>
</dbReference>
<dbReference type="SMART" id="SM00091">
    <property type="entry name" value="PAS"/>
    <property type="match status" value="1"/>
</dbReference>
<keyword evidence="1" id="KW-0547">Nucleotide-binding</keyword>
<dbReference type="InterPro" id="IPR000014">
    <property type="entry name" value="PAS"/>
</dbReference>
<dbReference type="InterPro" id="IPR027417">
    <property type="entry name" value="P-loop_NTPase"/>
</dbReference>
<evidence type="ECO:0000256" key="1">
    <source>
        <dbReference type="ARBA" id="ARBA00022741"/>
    </source>
</evidence>
<keyword evidence="4" id="KW-0804">Transcription</keyword>
<dbReference type="InterPro" id="IPR003593">
    <property type="entry name" value="AAA+_ATPase"/>
</dbReference>
<dbReference type="InterPro" id="IPR000700">
    <property type="entry name" value="PAS-assoc_C"/>
</dbReference>
<evidence type="ECO:0000313" key="8">
    <source>
        <dbReference type="EMBL" id="AQQ10232.1"/>
    </source>
</evidence>
<dbReference type="Gene3D" id="3.40.50.300">
    <property type="entry name" value="P-loop containing nucleotide triphosphate hydrolases"/>
    <property type="match status" value="1"/>
</dbReference>
<dbReference type="KEGG" id="pbu:L21SP3_02060"/>
<keyword evidence="9" id="KW-1185">Reference proteome</keyword>
<protein>
    <submittedName>
        <fullName evidence="8">Transcriptional regulatory protein ZraR</fullName>
    </submittedName>
</protein>
<reference evidence="9" key="1">
    <citation type="submission" date="2017-02" db="EMBL/GenBank/DDBJ databases">
        <title>Comparative genomics and description of representatives of a novel lineage of planctomycetes thriving in anoxic sediments.</title>
        <authorList>
            <person name="Spring S."/>
            <person name="Bunk B."/>
            <person name="Sproer C."/>
            <person name="Klenk H.-P."/>
        </authorList>
    </citation>
    <scope>NUCLEOTIDE SEQUENCE [LARGE SCALE GENOMIC DNA]</scope>
    <source>
        <strain evidence="9">L21-RPul-D3</strain>
    </source>
</reference>
<dbReference type="SMART" id="SM00382">
    <property type="entry name" value="AAA"/>
    <property type="match status" value="1"/>
</dbReference>
<dbReference type="Pfam" id="PF02954">
    <property type="entry name" value="HTH_8"/>
    <property type="match status" value="1"/>
</dbReference>
<dbReference type="GO" id="GO:0043565">
    <property type="term" value="F:sequence-specific DNA binding"/>
    <property type="evidence" value="ECO:0007669"/>
    <property type="project" value="InterPro"/>
</dbReference>
<evidence type="ECO:0000256" key="4">
    <source>
        <dbReference type="ARBA" id="ARBA00023163"/>
    </source>
</evidence>
<keyword evidence="3" id="KW-0805">Transcription regulation</keyword>
<dbReference type="InterPro" id="IPR035965">
    <property type="entry name" value="PAS-like_dom_sf"/>
</dbReference>
<dbReference type="InterPro" id="IPR009057">
    <property type="entry name" value="Homeodomain-like_sf"/>
</dbReference>
<dbReference type="PROSITE" id="PS00688">
    <property type="entry name" value="SIGMA54_INTERACT_3"/>
    <property type="match status" value="1"/>
</dbReference>
<dbReference type="Proteomes" id="UP000188273">
    <property type="component" value="Chromosome"/>
</dbReference>
<dbReference type="CDD" id="cd00009">
    <property type="entry name" value="AAA"/>
    <property type="match status" value="1"/>
</dbReference>
<dbReference type="PRINTS" id="PR01590">
    <property type="entry name" value="HTHFIS"/>
</dbReference>
<dbReference type="STRING" id="1940790.L21SP3_02060"/>
<keyword evidence="2" id="KW-0067">ATP-binding</keyword>
<feature type="domain" description="Sigma-54 factor interaction" evidence="5">
    <location>
        <begin position="150"/>
        <end position="379"/>
    </location>
</feature>
<evidence type="ECO:0000259" key="6">
    <source>
        <dbReference type="PROSITE" id="PS50112"/>
    </source>
</evidence>
<dbReference type="Pfam" id="PF13426">
    <property type="entry name" value="PAS_9"/>
    <property type="match status" value="1"/>
</dbReference>
<dbReference type="PROSITE" id="PS00675">
    <property type="entry name" value="SIGMA54_INTERACT_1"/>
    <property type="match status" value="1"/>
</dbReference>
<dbReference type="InterPro" id="IPR058031">
    <property type="entry name" value="AAA_lid_NorR"/>
</dbReference>
<feature type="domain" description="PAS" evidence="6">
    <location>
        <begin position="8"/>
        <end position="52"/>
    </location>
</feature>
<dbReference type="GO" id="GO:0005524">
    <property type="term" value="F:ATP binding"/>
    <property type="evidence" value="ECO:0007669"/>
    <property type="project" value="UniProtKB-KW"/>
</dbReference>
<dbReference type="RefSeq" id="WP_161488180.1">
    <property type="nucleotide sequence ID" value="NZ_CP019633.1"/>
</dbReference>
<dbReference type="InterPro" id="IPR025662">
    <property type="entry name" value="Sigma_54_int_dom_ATP-bd_1"/>
</dbReference>
<sequence>MAGSSNLNSHFREALIETVPCSVFIVDKNRKIIFWSKSAEQLTGYSAEEIIGSTCYKLRMNICASKDPEIRKTFCPLESGNEGAEVECEMIRKDGSTVPVMRRSKPVYDDAGQMIGAIEALIDVSLIKQARTEISILKHEIARRGSFGQLVGGSSRMQKLYETIKVVSQTDANVVVEGDTGTGKELIAKTIHNESLRSKGIFLAVNCGALPESLLEAELFGHAKGAFTGAVQARTGCFEAAGGGTLFLDEIGEMPLTSQVKILRAIQEKEITRIGETAPRKINVRIIAASNRNLYKMVQEGIFREDLYYRLNVVNLRVPSLSERTEDIPDLVTHFIHQFNSEYSRNIEGCSPSAMENLLSREWPGNVRELKHSIEHAFAVSLRGQKTITIESLPAVKPRSISLEEEHTSLHSDPKTELLETLKKTGGNKTKAAKLLGITRAGLYKRLKRFGIDAG</sequence>
<dbReference type="NCBIfam" id="TIGR00229">
    <property type="entry name" value="sensory_box"/>
    <property type="match status" value="1"/>
</dbReference>
<organism evidence="8 9">
    <name type="scientific">Sedimentisphaera cyanobacteriorum</name>
    <dbReference type="NCBI Taxonomy" id="1940790"/>
    <lineage>
        <taxon>Bacteria</taxon>
        <taxon>Pseudomonadati</taxon>
        <taxon>Planctomycetota</taxon>
        <taxon>Phycisphaerae</taxon>
        <taxon>Sedimentisphaerales</taxon>
        <taxon>Sedimentisphaeraceae</taxon>
        <taxon>Sedimentisphaera</taxon>
    </lineage>
</organism>
<dbReference type="Pfam" id="PF00158">
    <property type="entry name" value="Sigma54_activat"/>
    <property type="match status" value="1"/>
</dbReference>
<proteinExistence type="predicted"/>
<dbReference type="PROSITE" id="PS50113">
    <property type="entry name" value="PAC"/>
    <property type="match status" value="1"/>
</dbReference>
<evidence type="ECO:0000259" key="7">
    <source>
        <dbReference type="PROSITE" id="PS50113"/>
    </source>
</evidence>
<dbReference type="InterPro" id="IPR002078">
    <property type="entry name" value="Sigma_54_int"/>
</dbReference>
<evidence type="ECO:0000256" key="3">
    <source>
        <dbReference type="ARBA" id="ARBA00023015"/>
    </source>
</evidence>
<dbReference type="GO" id="GO:0006355">
    <property type="term" value="P:regulation of DNA-templated transcription"/>
    <property type="evidence" value="ECO:0007669"/>
    <property type="project" value="InterPro"/>
</dbReference>
<dbReference type="EMBL" id="CP019633">
    <property type="protein sequence ID" value="AQQ10232.1"/>
    <property type="molecule type" value="Genomic_DNA"/>
</dbReference>
<dbReference type="FunFam" id="3.40.50.300:FF:000006">
    <property type="entry name" value="DNA-binding transcriptional regulator NtrC"/>
    <property type="match status" value="1"/>
</dbReference>
<dbReference type="CDD" id="cd00130">
    <property type="entry name" value="PAS"/>
    <property type="match status" value="1"/>
</dbReference>
<feature type="domain" description="PAC" evidence="7">
    <location>
        <begin position="84"/>
        <end position="136"/>
    </location>
</feature>
<dbReference type="InterPro" id="IPR025944">
    <property type="entry name" value="Sigma_54_int_dom_CS"/>
</dbReference>
<dbReference type="SUPFAM" id="SSF46689">
    <property type="entry name" value="Homeodomain-like"/>
    <property type="match status" value="1"/>
</dbReference>
<dbReference type="SUPFAM" id="SSF55785">
    <property type="entry name" value="PYP-like sensor domain (PAS domain)"/>
    <property type="match status" value="1"/>
</dbReference>
<dbReference type="SUPFAM" id="SSF52540">
    <property type="entry name" value="P-loop containing nucleoside triphosphate hydrolases"/>
    <property type="match status" value="1"/>
</dbReference>
<dbReference type="OrthoDB" id="9771372at2"/>
<dbReference type="AlphaFoldDB" id="A0A1Q2HS29"/>
<dbReference type="PANTHER" id="PTHR32071">
    <property type="entry name" value="TRANSCRIPTIONAL REGULATORY PROTEIN"/>
    <property type="match status" value="1"/>
</dbReference>
<dbReference type="Gene3D" id="3.30.450.20">
    <property type="entry name" value="PAS domain"/>
    <property type="match status" value="1"/>
</dbReference>